<evidence type="ECO:0000256" key="12">
    <source>
        <dbReference type="HAMAP-Rule" id="MF_01665"/>
    </source>
</evidence>
<dbReference type="eggNOG" id="COG1612">
    <property type="taxonomic scope" value="Bacteria"/>
</dbReference>
<dbReference type="STRING" id="1333998.M2A_0597"/>
<dbReference type="GO" id="GO:0120547">
    <property type="term" value="F:heme A synthase activity"/>
    <property type="evidence" value="ECO:0007669"/>
    <property type="project" value="UniProtKB-EC"/>
</dbReference>
<dbReference type="GO" id="GO:0016653">
    <property type="term" value="F:oxidoreductase activity, acting on NAD(P)H, heme protein as acceptor"/>
    <property type="evidence" value="ECO:0007669"/>
    <property type="project" value="TreeGrafter"/>
</dbReference>
<gene>
    <name evidence="12" type="primary">ctaA</name>
    <name evidence="13" type="ORF">M2A_0597</name>
</gene>
<dbReference type="EMBL" id="BBIO01000002">
    <property type="protein sequence ID" value="GAK44098.1"/>
    <property type="molecule type" value="Genomic_DNA"/>
</dbReference>
<evidence type="ECO:0000313" key="14">
    <source>
        <dbReference type="Proteomes" id="UP000028702"/>
    </source>
</evidence>
<feature type="transmembrane region" description="Helical" evidence="12">
    <location>
        <begin position="137"/>
        <end position="155"/>
    </location>
</feature>
<evidence type="ECO:0000256" key="1">
    <source>
        <dbReference type="ARBA" id="ARBA00001970"/>
    </source>
</evidence>
<evidence type="ECO:0000256" key="8">
    <source>
        <dbReference type="ARBA" id="ARBA00023133"/>
    </source>
</evidence>
<dbReference type="UniPathway" id="UPA00269">
    <property type="reaction ID" value="UER00713"/>
</dbReference>
<accession>A0A081B7T0</accession>
<protein>
    <recommendedName>
        <fullName evidence="12">Heme A synthase</fullName>
        <shortName evidence="12">HAS</shortName>
        <ecNumber evidence="12">1.17.99.9</ecNumber>
    </recommendedName>
    <alternativeName>
        <fullName evidence="12">Cytochrome aa3-controlling protein</fullName>
    </alternativeName>
</protein>
<keyword evidence="4 12" id="KW-0479">Metal-binding</keyword>
<comment type="subunit">
    <text evidence="12">Interacts with CtaB.</text>
</comment>
<proteinExistence type="inferred from homology"/>
<dbReference type="EC" id="1.17.99.9" evidence="12"/>
<comment type="pathway">
    <text evidence="10 12">Porphyrin-containing compound metabolism; heme A biosynthesis; heme A from heme O: step 1/1.</text>
</comment>
<evidence type="ECO:0000256" key="7">
    <source>
        <dbReference type="ARBA" id="ARBA00023004"/>
    </source>
</evidence>
<comment type="subcellular location">
    <subcellularLocation>
        <location evidence="12">Cell membrane</location>
        <topology evidence="12">Multi-pass membrane protein</topology>
    </subcellularLocation>
    <subcellularLocation>
        <location evidence="2">Membrane</location>
        <topology evidence="2">Multi-pass membrane protein</topology>
    </subcellularLocation>
</comment>
<evidence type="ECO:0000256" key="3">
    <source>
        <dbReference type="ARBA" id="ARBA00022692"/>
    </source>
</evidence>
<keyword evidence="6 12" id="KW-0560">Oxidoreductase</keyword>
<comment type="caution">
    <text evidence="13">The sequence shown here is derived from an EMBL/GenBank/DDBJ whole genome shotgun (WGS) entry which is preliminary data.</text>
</comment>
<comment type="cofactor">
    <cofactor evidence="1 12">
        <name>heme b</name>
        <dbReference type="ChEBI" id="CHEBI:60344"/>
    </cofactor>
</comment>
<keyword evidence="5 12" id="KW-1133">Transmembrane helix</keyword>
<keyword evidence="3 12" id="KW-0812">Transmembrane</keyword>
<dbReference type="PANTHER" id="PTHR23289">
    <property type="entry name" value="CYTOCHROME C OXIDASE ASSEMBLY PROTEIN COX15"/>
    <property type="match status" value="1"/>
</dbReference>
<evidence type="ECO:0000256" key="10">
    <source>
        <dbReference type="ARBA" id="ARBA00044501"/>
    </source>
</evidence>
<dbReference type="InterPro" id="IPR003780">
    <property type="entry name" value="COX15/CtaA_fam"/>
</dbReference>
<dbReference type="PANTHER" id="PTHR23289:SF2">
    <property type="entry name" value="CYTOCHROME C OXIDASE ASSEMBLY PROTEIN COX15 HOMOLOG"/>
    <property type="match status" value="1"/>
</dbReference>
<comment type="function">
    <text evidence="12">Catalyzes the conversion of heme O to heme A by two successive hydroxylations of the methyl group at C8. The first hydroxylation forms heme I, the second hydroxylation results in an unstable dihydroxymethyl group, which spontaneously dehydrates, resulting in the formyl group of heme A.</text>
</comment>
<feature type="transmembrane region" description="Helical" evidence="12">
    <location>
        <begin position="107"/>
        <end position="125"/>
    </location>
</feature>
<comment type="catalytic activity">
    <reaction evidence="11">
        <text>Fe(II)-heme o + 2 A + H2O = Fe(II)-heme a + 2 AH2</text>
        <dbReference type="Rhea" id="RHEA:63388"/>
        <dbReference type="ChEBI" id="CHEBI:13193"/>
        <dbReference type="ChEBI" id="CHEBI:15377"/>
        <dbReference type="ChEBI" id="CHEBI:17499"/>
        <dbReference type="ChEBI" id="CHEBI:60530"/>
        <dbReference type="ChEBI" id="CHEBI:61715"/>
        <dbReference type="EC" id="1.17.99.9"/>
    </reaction>
    <physiologicalReaction direction="left-to-right" evidence="11">
        <dbReference type="Rhea" id="RHEA:63389"/>
    </physiologicalReaction>
</comment>
<keyword evidence="12" id="KW-1003">Cell membrane</keyword>
<evidence type="ECO:0000256" key="9">
    <source>
        <dbReference type="ARBA" id="ARBA00023136"/>
    </source>
</evidence>
<feature type="transmembrane region" description="Helical" evidence="12">
    <location>
        <begin position="209"/>
        <end position="231"/>
    </location>
</feature>
<keyword evidence="8 12" id="KW-0350">Heme biosynthesis</keyword>
<dbReference type="GO" id="GO:0046872">
    <property type="term" value="F:metal ion binding"/>
    <property type="evidence" value="ECO:0007669"/>
    <property type="project" value="UniProtKB-KW"/>
</dbReference>
<dbReference type="RefSeq" id="WP_045442765.1">
    <property type="nucleotide sequence ID" value="NZ_BBIO01000002.1"/>
</dbReference>
<comment type="similarity">
    <text evidence="12">Belongs to the COX15/CtaA family. Type 2 subfamily.</text>
</comment>
<feature type="transmembrane region" description="Helical" evidence="12">
    <location>
        <begin position="328"/>
        <end position="347"/>
    </location>
</feature>
<feature type="transmembrane region" description="Helical" evidence="12">
    <location>
        <begin position="22"/>
        <end position="42"/>
    </location>
</feature>
<dbReference type="Pfam" id="PF02628">
    <property type="entry name" value="COX15-CtaA"/>
    <property type="match status" value="1"/>
</dbReference>
<sequence>MSDAVLPHSGPTARQIAARRPIAYWLFTVAALIFCMVIVGGATRLTESGLSITEWKPVMGAIPPLSEEHWLEEFEKYRQIPEYQLVNKGMSLAEFQYIYWWEWGHRFLGRFIGFAFFVPFVFFLATKRVERQLVPKLAAMFVLGGLQGALGWYMVMSGLVDRVDVSQYRLTAHLGLAFVIAAYIFWVALDLLRGTLGQALTWTGISKRAAVLTGAIFFQVLLGGFVAGLRAGHAYNTWPLMDGRIIPRGLFDLSPWWVNFFENHITVQFDHRMVAYAITAFALYHLFTLKSAPRAVKMSGHLLMAAILLQVVLGIWTLLAAVPIPLGVIHQGGAMLVLGAALFHLHLSARR</sequence>
<feature type="binding site" description="axial binding residue" evidence="12">
    <location>
        <position position="271"/>
    </location>
    <ligand>
        <name>heme</name>
        <dbReference type="ChEBI" id="CHEBI:30413"/>
    </ligand>
    <ligandPart>
        <name>Fe</name>
        <dbReference type="ChEBI" id="CHEBI:18248"/>
    </ligandPart>
</feature>
<dbReference type="InterPro" id="IPR023754">
    <property type="entry name" value="HemeA_Synthase_type2"/>
</dbReference>
<dbReference type="GO" id="GO:0005886">
    <property type="term" value="C:plasma membrane"/>
    <property type="evidence" value="ECO:0007669"/>
    <property type="project" value="UniProtKB-SubCell"/>
</dbReference>
<reference evidence="13 14" key="1">
    <citation type="submission" date="2014-07" db="EMBL/GenBank/DDBJ databases">
        <title>Tepidicaulis marinum gen. nov., sp. nov., a novel marine bacterium denitrifying nitrate to nitrous oxide strictly under microaerobic conditions.</title>
        <authorList>
            <person name="Takeuchi M."/>
            <person name="Yamagishi T."/>
            <person name="Kamagata Y."/>
            <person name="Oshima K."/>
            <person name="Hattori M."/>
            <person name="Katayama T."/>
            <person name="Hanada S."/>
            <person name="Tamaki H."/>
            <person name="Marumo K."/>
            <person name="Maeda H."/>
            <person name="Nedachi M."/>
            <person name="Iwasaki W."/>
            <person name="Suwa Y."/>
            <person name="Sakata S."/>
        </authorList>
    </citation>
    <scope>NUCLEOTIDE SEQUENCE [LARGE SCALE GENOMIC DNA]</scope>
    <source>
        <strain evidence="13 14">MA2</strain>
    </source>
</reference>
<evidence type="ECO:0000256" key="2">
    <source>
        <dbReference type="ARBA" id="ARBA00004141"/>
    </source>
</evidence>
<evidence type="ECO:0000313" key="13">
    <source>
        <dbReference type="EMBL" id="GAK44098.1"/>
    </source>
</evidence>
<organism evidence="13 14">
    <name type="scientific">Tepidicaulis marinus</name>
    <dbReference type="NCBI Taxonomy" id="1333998"/>
    <lineage>
        <taxon>Bacteria</taxon>
        <taxon>Pseudomonadati</taxon>
        <taxon>Pseudomonadota</taxon>
        <taxon>Alphaproteobacteria</taxon>
        <taxon>Hyphomicrobiales</taxon>
        <taxon>Parvibaculaceae</taxon>
        <taxon>Tepidicaulis</taxon>
    </lineage>
</organism>
<feature type="binding site" description="axial binding residue" evidence="12">
    <location>
        <position position="330"/>
    </location>
    <ligand>
        <name>heme</name>
        <dbReference type="ChEBI" id="CHEBI:30413"/>
    </ligand>
    <ligandPart>
        <name>Fe</name>
        <dbReference type="ChEBI" id="CHEBI:18248"/>
    </ligandPart>
</feature>
<evidence type="ECO:0000256" key="11">
    <source>
        <dbReference type="ARBA" id="ARBA00048044"/>
    </source>
</evidence>
<evidence type="ECO:0000256" key="5">
    <source>
        <dbReference type="ARBA" id="ARBA00022989"/>
    </source>
</evidence>
<feature type="transmembrane region" description="Helical" evidence="12">
    <location>
        <begin position="301"/>
        <end position="322"/>
    </location>
</feature>
<dbReference type="GO" id="GO:0006784">
    <property type="term" value="P:heme A biosynthetic process"/>
    <property type="evidence" value="ECO:0007669"/>
    <property type="project" value="UniProtKB-UniRule"/>
</dbReference>
<evidence type="ECO:0000256" key="4">
    <source>
        <dbReference type="ARBA" id="ARBA00022723"/>
    </source>
</evidence>
<feature type="transmembrane region" description="Helical" evidence="12">
    <location>
        <begin position="170"/>
        <end position="189"/>
    </location>
</feature>
<name>A0A081B7T0_9HYPH</name>
<dbReference type="AlphaFoldDB" id="A0A081B7T0"/>
<evidence type="ECO:0000256" key="6">
    <source>
        <dbReference type="ARBA" id="ARBA00023002"/>
    </source>
</evidence>
<feature type="transmembrane region" description="Helical" evidence="12">
    <location>
        <begin position="273"/>
        <end position="289"/>
    </location>
</feature>
<dbReference type="Proteomes" id="UP000028702">
    <property type="component" value="Unassembled WGS sequence"/>
</dbReference>
<keyword evidence="14" id="KW-1185">Reference proteome</keyword>
<keyword evidence="9 12" id="KW-0472">Membrane</keyword>
<keyword evidence="7 12" id="KW-0408">Iron</keyword>
<dbReference type="HAMAP" id="MF_01665">
    <property type="entry name" value="HemeA_synth_type2"/>
    <property type="match status" value="1"/>
</dbReference>